<keyword evidence="3" id="KW-0805">Transcription regulation</keyword>
<dbReference type="InterPro" id="IPR027417">
    <property type="entry name" value="P-loop_NTPase"/>
</dbReference>
<dbReference type="Pfam" id="PF01590">
    <property type="entry name" value="GAF"/>
    <property type="match status" value="1"/>
</dbReference>
<dbReference type="InterPro" id="IPR029016">
    <property type="entry name" value="GAF-like_dom_sf"/>
</dbReference>
<comment type="caution">
    <text evidence="7">The sequence shown here is derived from an EMBL/GenBank/DDBJ whole genome shotgun (WGS) entry which is preliminary data.</text>
</comment>
<dbReference type="Pfam" id="PF02954">
    <property type="entry name" value="HTH_8"/>
    <property type="match status" value="1"/>
</dbReference>
<organism evidence="7 8">
    <name type="scientific">Metabacillus sediminilitoris</name>
    <dbReference type="NCBI Taxonomy" id="2567941"/>
    <lineage>
        <taxon>Bacteria</taxon>
        <taxon>Bacillati</taxon>
        <taxon>Bacillota</taxon>
        <taxon>Bacilli</taxon>
        <taxon>Bacillales</taxon>
        <taxon>Bacillaceae</taxon>
        <taxon>Metabacillus</taxon>
    </lineage>
</organism>
<keyword evidence="1" id="KW-0547">Nucleotide-binding</keyword>
<dbReference type="InterPro" id="IPR003018">
    <property type="entry name" value="GAF"/>
</dbReference>
<evidence type="ECO:0000256" key="4">
    <source>
        <dbReference type="ARBA" id="ARBA00023125"/>
    </source>
</evidence>
<dbReference type="Gene3D" id="3.30.450.40">
    <property type="match status" value="1"/>
</dbReference>
<dbReference type="RefSeq" id="WP_136354059.1">
    <property type="nucleotide sequence ID" value="NZ_CP046266.1"/>
</dbReference>
<dbReference type="Gene3D" id="1.10.10.60">
    <property type="entry name" value="Homeodomain-like"/>
    <property type="match status" value="1"/>
</dbReference>
<evidence type="ECO:0000256" key="3">
    <source>
        <dbReference type="ARBA" id="ARBA00023015"/>
    </source>
</evidence>
<name>A0A4V6RXL2_9BACI</name>
<dbReference type="InterPro" id="IPR002078">
    <property type="entry name" value="Sigma_54_int"/>
</dbReference>
<dbReference type="CDD" id="cd00009">
    <property type="entry name" value="AAA"/>
    <property type="match status" value="1"/>
</dbReference>
<evidence type="ECO:0000256" key="5">
    <source>
        <dbReference type="ARBA" id="ARBA00023163"/>
    </source>
</evidence>
<dbReference type="InterPro" id="IPR003593">
    <property type="entry name" value="AAA+_ATPase"/>
</dbReference>
<evidence type="ECO:0000256" key="2">
    <source>
        <dbReference type="ARBA" id="ARBA00022840"/>
    </source>
</evidence>
<dbReference type="Gene3D" id="3.40.50.300">
    <property type="entry name" value="P-loop containing nucleotide triphosphate hydrolases"/>
    <property type="match status" value="1"/>
</dbReference>
<evidence type="ECO:0000313" key="7">
    <source>
        <dbReference type="EMBL" id="THF79683.1"/>
    </source>
</evidence>
<dbReference type="InterPro" id="IPR002197">
    <property type="entry name" value="HTH_Fis"/>
</dbReference>
<dbReference type="GO" id="GO:0006355">
    <property type="term" value="P:regulation of DNA-templated transcription"/>
    <property type="evidence" value="ECO:0007669"/>
    <property type="project" value="InterPro"/>
</dbReference>
<dbReference type="SUPFAM" id="SSF52540">
    <property type="entry name" value="P-loop containing nucleoside triphosphate hydrolases"/>
    <property type="match status" value="1"/>
</dbReference>
<dbReference type="InterPro" id="IPR025943">
    <property type="entry name" value="Sigma_54_int_dom_ATP-bd_2"/>
</dbReference>
<sequence length="654" mass="74108">MYHERILARDNFLSSKQVNANTPPVIAESWNRSLSYNVDLNLRKSPKVLKQAEIQVLQTSSLLYRAFQTIIPKIKSFASSRYSFILADNHARLLSVYAEEGLKELLKTFNAVPGGVWSEELCGTTAFGTTLIAGKSVVIQDAQHFCESWQMISCAGVPIFHPISSKTIGVLDLTCFTEDFPANAMVLTEMLAKSLEMEVFSQLQIHKLFLENAYLEKELRIANDILIAVDNDGQIVRSNDPDIINQQQEWSNQFDWHHFFQMSQEQSVIRLSTTSVPKEHPLPFSSDSSGGCLQFVYYRDQMIGAIIQMRRKPMRTCKRPSLEPQHSNRGGPATIGTTESDDETQTGVIGKSLQWLGLLEKIKKVAKRDMSVLLIGESGTGKEVLSQYIHSNSLRKDKPFVALNCATLAHDLVASELFGYAPGSFTGGMKEGKAGLFEAAHGGTVFLDEIAELPLPIQAMLLRVLQEKQVTRVGEYRPRPLDVRIIAATNKDLKKSTEEGKFRLDLYYRLNVIELKVPSLRERQDDVVHFAEYFLRKQNPHVSDYILMPETVEILQSYDWPGNVREMKNVMEHALVFADNARILPAHLPDYIVESAGKKEKETQETMIPQNEEDEHTQIMKALRDNRYNLTKTAKQLGISRGTLYKKMEKYQIK</sequence>
<dbReference type="SUPFAM" id="SSF46689">
    <property type="entry name" value="Homeodomain-like"/>
    <property type="match status" value="1"/>
</dbReference>
<dbReference type="EMBL" id="SSNT01000008">
    <property type="protein sequence ID" value="THF79683.1"/>
    <property type="molecule type" value="Genomic_DNA"/>
</dbReference>
<keyword evidence="5" id="KW-0804">Transcription</keyword>
<evidence type="ECO:0000313" key="8">
    <source>
        <dbReference type="Proteomes" id="UP000310334"/>
    </source>
</evidence>
<dbReference type="PANTHER" id="PTHR32071:SF81">
    <property type="entry name" value="PROPIONATE CATABOLISM OPERON REGULATORY PROTEIN"/>
    <property type="match status" value="1"/>
</dbReference>
<proteinExistence type="predicted"/>
<dbReference type="Pfam" id="PF00158">
    <property type="entry name" value="Sigma54_activat"/>
    <property type="match status" value="1"/>
</dbReference>
<dbReference type="GO" id="GO:0043565">
    <property type="term" value="F:sequence-specific DNA binding"/>
    <property type="evidence" value="ECO:0007669"/>
    <property type="project" value="InterPro"/>
</dbReference>
<dbReference type="GO" id="GO:0005524">
    <property type="term" value="F:ATP binding"/>
    <property type="evidence" value="ECO:0007669"/>
    <property type="project" value="UniProtKB-KW"/>
</dbReference>
<dbReference type="Proteomes" id="UP000310334">
    <property type="component" value="Unassembled WGS sequence"/>
</dbReference>
<keyword evidence="2" id="KW-0067">ATP-binding</keyword>
<dbReference type="SMART" id="SM00382">
    <property type="entry name" value="AAA"/>
    <property type="match status" value="1"/>
</dbReference>
<protein>
    <submittedName>
        <fullName evidence="7">GAF domain-containing protein</fullName>
    </submittedName>
</protein>
<dbReference type="PROSITE" id="PS00676">
    <property type="entry name" value="SIGMA54_INTERACT_2"/>
    <property type="match status" value="1"/>
</dbReference>
<gene>
    <name evidence="7" type="ORF">E6W99_11745</name>
</gene>
<reference evidence="7 8" key="1">
    <citation type="submission" date="2019-04" db="EMBL/GenBank/DDBJ databases">
        <title>Bacillus sediminilitoris sp. nov., isolated from a tidal flat sediment on the East China Sea.</title>
        <authorList>
            <person name="Wei Y."/>
            <person name="Mao H."/>
            <person name="Fang J."/>
        </authorList>
    </citation>
    <scope>NUCLEOTIDE SEQUENCE [LARGE SCALE GENOMIC DNA]</scope>
    <source>
        <strain evidence="7 8">DSL-17</strain>
    </source>
</reference>
<feature type="region of interest" description="Disordered" evidence="6">
    <location>
        <begin position="318"/>
        <end position="343"/>
    </location>
</feature>
<dbReference type="InterPro" id="IPR025662">
    <property type="entry name" value="Sigma_54_int_dom_ATP-bd_1"/>
</dbReference>
<dbReference type="Pfam" id="PF25601">
    <property type="entry name" value="AAA_lid_14"/>
    <property type="match status" value="1"/>
</dbReference>
<dbReference type="InterPro" id="IPR058031">
    <property type="entry name" value="AAA_lid_NorR"/>
</dbReference>
<evidence type="ECO:0000256" key="1">
    <source>
        <dbReference type="ARBA" id="ARBA00022741"/>
    </source>
</evidence>
<dbReference type="InterPro" id="IPR009057">
    <property type="entry name" value="Homeodomain-like_sf"/>
</dbReference>
<keyword evidence="8" id="KW-1185">Reference proteome</keyword>
<dbReference type="OrthoDB" id="9771372at2"/>
<dbReference type="AlphaFoldDB" id="A0A4V6RXL2"/>
<dbReference type="Gene3D" id="1.10.8.60">
    <property type="match status" value="1"/>
</dbReference>
<keyword evidence="4" id="KW-0238">DNA-binding</keyword>
<evidence type="ECO:0000256" key="6">
    <source>
        <dbReference type="SAM" id="MobiDB-lite"/>
    </source>
</evidence>
<dbReference type="FunFam" id="3.40.50.300:FF:000006">
    <property type="entry name" value="DNA-binding transcriptional regulator NtrC"/>
    <property type="match status" value="1"/>
</dbReference>
<accession>A0A4V6RXL2</accession>
<dbReference type="PANTHER" id="PTHR32071">
    <property type="entry name" value="TRANSCRIPTIONAL REGULATORY PROTEIN"/>
    <property type="match status" value="1"/>
</dbReference>
<dbReference type="PROSITE" id="PS00675">
    <property type="entry name" value="SIGMA54_INTERACT_1"/>
    <property type="match status" value="1"/>
</dbReference>
<dbReference type="PRINTS" id="PR01590">
    <property type="entry name" value="HTHFIS"/>
</dbReference>
<dbReference type="PROSITE" id="PS50045">
    <property type="entry name" value="SIGMA54_INTERACT_4"/>
    <property type="match status" value="1"/>
</dbReference>